<dbReference type="Gene3D" id="3.90.226.10">
    <property type="entry name" value="2-enoyl-CoA Hydratase, Chain A, domain 1"/>
    <property type="match status" value="1"/>
</dbReference>
<dbReference type="EMBL" id="QSCS01000020">
    <property type="protein sequence ID" value="RGY24690.1"/>
    <property type="molecule type" value="Genomic_DNA"/>
</dbReference>
<evidence type="ECO:0000313" key="6">
    <source>
        <dbReference type="Proteomes" id="UP000284431"/>
    </source>
</evidence>
<feature type="domain" description="Tail specific protease" evidence="2">
    <location>
        <begin position="227"/>
        <end position="359"/>
    </location>
</feature>
<dbReference type="GO" id="GO:0008236">
    <property type="term" value="F:serine-type peptidase activity"/>
    <property type="evidence" value="ECO:0007669"/>
    <property type="project" value="InterPro"/>
</dbReference>
<dbReference type="InterPro" id="IPR029045">
    <property type="entry name" value="ClpP/crotonase-like_dom_sf"/>
</dbReference>
<keyword evidence="1" id="KW-0812">Transmembrane</keyword>
<dbReference type="Proteomes" id="UP000283512">
    <property type="component" value="Unassembled WGS sequence"/>
</dbReference>
<dbReference type="GO" id="GO:0006508">
    <property type="term" value="P:proteolysis"/>
    <property type="evidence" value="ECO:0007669"/>
    <property type="project" value="InterPro"/>
</dbReference>
<evidence type="ECO:0000256" key="1">
    <source>
        <dbReference type="SAM" id="Phobius"/>
    </source>
</evidence>
<organism evidence="3 6">
    <name type="scientific">Bacteroides caccae</name>
    <dbReference type="NCBI Taxonomy" id="47678"/>
    <lineage>
        <taxon>Bacteria</taxon>
        <taxon>Pseudomonadati</taxon>
        <taxon>Bacteroidota</taxon>
        <taxon>Bacteroidia</taxon>
        <taxon>Bacteroidales</taxon>
        <taxon>Bacteroidaceae</taxon>
        <taxon>Bacteroides</taxon>
    </lineage>
</organism>
<accession>A0A413J0Q3</accession>
<evidence type="ECO:0000313" key="3">
    <source>
        <dbReference type="EMBL" id="RGY24690.1"/>
    </source>
</evidence>
<sequence length="419" mass="48558">MKKNIYTIFLLFLLVEVSYSQGIVPTYSFAHVTKDFDYYINTLKTKHPNLYAFVSEDYFNNEVEQARSMLTDSMNVVDLWKTMLRLQHCLDGHSGMDYIDVRSSFPLSYKDASFLYPDSVTDNEIFMNGMKVLSINGLEAQKIIHELYKCINAEENPKLRLCNLRRRFPSLTYSVLKLAPPYTVVYQGKNGEEIVKTEMGISDRYTDYGKVFTDIPLDYKFYPEESIAYLEVNSFSLPDLAEDGLIETFQKTLDTLFVEKKINDYKYLFIDISKNTGGGDWPVLALFNKLQHDSVAIPVVFDKNTAHCTYPHVATGYSGNVFVIAGHWTYSAAYFFYVLMKRSRRGIFVGEPPGHYNQVYSPLIRYKLPNTNLPFICAKSAHIYFEDVTPDIPWSIDCFHETFTLDDLKKMIELYNQKY</sequence>
<dbReference type="Pfam" id="PF03572">
    <property type="entry name" value="Peptidase_S41"/>
    <property type="match status" value="1"/>
</dbReference>
<dbReference type="EMBL" id="QRKD01000002">
    <property type="protein sequence ID" value="RHH94089.1"/>
    <property type="molecule type" value="Genomic_DNA"/>
</dbReference>
<reference evidence="5 6" key="1">
    <citation type="submission" date="2018-08" db="EMBL/GenBank/DDBJ databases">
        <title>A genome reference for cultivated species of the human gut microbiota.</title>
        <authorList>
            <person name="Zou Y."/>
            <person name="Xue W."/>
            <person name="Luo G."/>
        </authorList>
    </citation>
    <scope>NUCLEOTIDE SEQUENCE [LARGE SCALE GENOMIC DNA]</scope>
    <source>
        <strain evidence="4 5">AM16-49B</strain>
        <strain evidence="3 6">OF02-6LB</strain>
    </source>
</reference>
<evidence type="ECO:0000313" key="5">
    <source>
        <dbReference type="Proteomes" id="UP000283512"/>
    </source>
</evidence>
<dbReference type="RefSeq" id="WP_122134556.1">
    <property type="nucleotide sequence ID" value="NZ_CAXSLD010000005.1"/>
</dbReference>
<dbReference type="Proteomes" id="UP000284431">
    <property type="component" value="Unassembled WGS sequence"/>
</dbReference>
<comment type="caution">
    <text evidence="3">The sequence shown here is derived from an EMBL/GenBank/DDBJ whole genome shotgun (WGS) entry which is preliminary data.</text>
</comment>
<keyword evidence="1" id="KW-1133">Transmembrane helix</keyword>
<feature type="transmembrane region" description="Helical" evidence="1">
    <location>
        <begin position="317"/>
        <end position="339"/>
    </location>
</feature>
<dbReference type="SUPFAM" id="SSF52096">
    <property type="entry name" value="ClpP/crotonase"/>
    <property type="match status" value="1"/>
</dbReference>
<gene>
    <name evidence="4" type="ORF">DW190_05330</name>
    <name evidence="3" type="ORF">DXA49_13200</name>
</gene>
<protein>
    <recommendedName>
        <fullName evidence="2">Tail specific protease domain-containing protein</fullName>
    </recommendedName>
</protein>
<evidence type="ECO:0000313" key="4">
    <source>
        <dbReference type="EMBL" id="RHH94089.1"/>
    </source>
</evidence>
<evidence type="ECO:0000259" key="2">
    <source>
        <dbReference type="Pfam" id="PF03572"/>
    </source>
</evidence>
<name>A0A413J0Q3_9BACE</name>
<dbReference type="AlphaFoldDB" id="A0A413J0Q3"/>
<dbReference type="InterPro" id="IPR005151">
    <property type="entry name" value="Tail-specific_protease"/>
</dbReference>
<proteinExistence type="predicted"/>
<keyword evidence="1" id="KW-0472">Membrane</keyword>